<dbReference type="EMBL" id="CADILN010000015">
    <property type="protein sequence ID" value="CAB4052491.1"/>
    <property type="molecule type" value="Genomic_DNA"/>
</dbReference>
<feature type="region of interest" description="Disordered" evidence="1">
    <location>
        <begin position="158"/>
        <end position="230"/>
    </location>
</feature>
<sequence>MSDLFFSIDLLGEFDRLQRQMARVFAGFSASRRAMRNLSLPSTGAAPTSAPGSSRPRRSFARQRSTSRLTRGLTIGGERKLPEPEADNQTRQYAIPAMQRELSRRRGVASALPRVRAPRRLAAQPLYGLQYVSFLRTVPLLYGPGLTGDGNARSTRICEPDAGSSGAGSARIESRRVRRAARAPAGHAGTSRLGRTARVPDGKGRTFLDALRPGGAPRRPPAPAVGEDWRSPSCPMVARRTSWCRNAQAEWLRDCNDQLVVLAATRGRTVSGASPGGLTVDARGRRSVLAHAGAPRALRCRAGMCRLLHD</sequence>
<reference evidence="2 3" key="1">
    <citation type="submission" date="2020-04" db="EMBL/GenBank/DDBJ databases">
        <authorList>
            <person name="De Canck E."/>
        </authorList>
    </citation>
    <scope>NUCLEOTIDE SEQUENCE [LARGE SCALE GENOMIC DNA]</scope>
    <source>
        <strain evidence="2 3">LMG 9964</strain>
    </source>
</reference>
<name>A0A6J5KFU6_9BURK</name>
<organism evidence="2 3">
    <name type="scientific">Paraburkholderia phenoliruptrix</name>
    <dbReference type="NCBI Taxonomy" id="252970"/>
    <lineage>
        <taxon>Bacteria</taxon>
        <taxon>Pseudomonadati</taxon>
        <taxon>Pseudomonadota</taxon>
        <taxon>Betaproteobacteria</taxon>
        <taxon>Burkholderiales</taxon>
        <taxon>Burkholderiaceae</taxon>
        <taxon>Paraburkholderia</taxon>
    </lineage>
</organism>
<evidence type="ECO:0000256" key="1">
    <source>
        <dbReference type="SAM" id="MobiDB-lite"/>
    </source>
</evidence>
<feature type="compositionally biased region" description="Polar residues" evidence="1">
    <location>
        <begin position="39"/>
        <end position="52"/>
    </location>
</feature>
<gene>
    <name evidence="2" type="ORF">LMG9964_06181</name>
</gene>
<dbReference type="AlphaFoldDB" id="A0A6J5KFU6"/>
<protein>
    <submittedName>
        <fullName evidence="2">Uncharacterized protein</fullName>
    </submittedName>
</protein>
<evidence type="ECO:0000313" key="2">
    <source>
        <dbReference type="EMBL" id="CAB4052491.1"/>
    </source>
</evidence>
<accession>A0A6J5KFU6</accession>
<feature type="region of interest" description="Disordered" evidence="1">
    <location>
        <begin position="39"/>
        <end position="92"/>
    </location>
</feature>
<proteinExistence type="predicted"/>
<evidence type="ECO:0000313" key="3">
    <source>
        <dbReference type="Proteomes" id="UP000494102"/>
    </source>
</evidence>
<dbReference type="Proteomes" id="UP000494102">
    <property type="component" value="Unassembled WGS sequence"/>
</dbReference>